<keyword evidence="3" id="KW-1185">Reference proteome</keyword>
<proteinExistence type="predicted"/>
<reference evidence="2 3" key="1">
    <citation type="journal article" date="2013" name="BMC Genomics">
        <title>The miniature genome of a carnivorous plant Genlisea aurea contains a low number of genes and short non-coding sequences.</title>
        <authorList>
            <person name="Leushkin E.V."/>
            <person name="Sutormin R.A."/>
            <person name="Nabieva E.R."/>
            <person name="Penin A.A."/>
            <person name="Kondrashov A.S."/>
            <person name="Logacheva M.D."/>
        </authorList>
    </citation>
    <scope>NUCLEOTIDE SEQUENCE [LARGE SCALE GENOMIC DNA]</scope>
</reference>
<gene>
    <name evidence="2" type="ORF">M569_11184</name>
</gene>
<dbReference type="OrthoDB" id="418495at2759"/>
<name>S8C9W8_9LAMI</name>
<dbReference type="PANTHER" id="PTHR46248:SF4">
    <property type="entry name" value="OS01G0147800 PROTEIN"/>
    <property type="match status" value="1"/>
</dbReference>
<dbReference type="AlphaFoldDB" id="S8C9W8"/>
<dbReference type="Pfam" id="PF04784">
    <property type="entry name" value="DUF547"/>
    <property type="match status" value="1"/>
</dbReference>
<evidence type="ECO:0000313" key="3">
    <source>
        <dbReference type="Proteomes" id="UP000015453"/>
    </source>
</evidence>
<comment type="caution">
    <text evidence="2">The sequence shown here is derived from an EMBL/GenBank/DDBJ whole genome shotgun (WGS) entry which is preliminary data.</text>
</comment>
<organism evidence="2 3">
    <name type="scientific">Genlisea aurea</name>
    <dbReference type="NCBI Taxonomy" id="192259"/>
    <lineage>
        <taxon>Eukaryota</taxon>
        <taxon>Viridiplantae</taxon>
        <taxon>Streptophyta</taxon>
        <taxon>Embryophyta</taxon>
        <taxon>Tracheophyta</taxon>
        <taxon>Spermatophyta</taxon>
        <taxon>Magnoliopsida</taxon>
        <taxon>eudicotyledons</taxon>
        <taxon>Gunneridae</taxon>
        <taxon>Pentapetalae</taxon>
        <taxon>asterids</taxon>
        <taxon>lamiids</taxon>
        <taxon>Lamiales</taxon>
        <taxon>Lentibulariaceae</taxon>
        <taxon>Genlisea</taxon>
    </lineage>
</organism>
<accession>S8C9W8</accession>
<dbReference type="PANTHER" id="PTHR46248">
    <property type="entry name" value="EXPRESSED PROTEIN"/>
    <property type="match status" value="1"/>
</dbReference>
<feature type="non-terminal residue" evidence="2">
    <location>
        <position position="1"/>
    </location>
</feature>
<dbReference type="InterPro" id="IPR006869">
    <property type="entry name" value="DUF547"/>
</dbReference>
<sequence>LRLLLQKLSKININCLTHKQKLSFWINVYNASVMHAILQHGVSHTPEKLLALVNEAKIDVAGFVLKASTIEHVILRHPSHGKHDLTDEREIFLRHACGLSYPEPNVTFALCRGNWSSPAVS</sequence>
<feature type="non-terminal residue" evidence="2">
    <location>
        <position position="121"/>
    </location>
</feature>
<dbReference type="Proteomes" id="UP000015453">
    <property type="component" value="Unassembled WGS sequence"/>
</dbReference>
<evidence type="ECO:0000259" key="1">
    <source>
        <dbReference type="Pfam" id="PF04784"/>
    </source>
</evidence>
<feature type="domain" description="DUF547" evidence="1">
    <location>
        <begin position="15"/>
        <end position="120"/>
    </location>
</feature>
<dbReference type="EMBL" id="AUSU01005381">
    <property type="protein sequence ID" value="EPS63600.1"/>
    <property type="molecule type" value="Genomic_DNA"/>
</dbReference>
<evidence type="ECO:0000313" key="2">
    <source>
        <dbReference type="EMBL" id="EPS63600.1"/>
    </source>
</evidence>
<protein>
    <recommendedName>
        <fullName evidence="1">DUF547 domain-containing protein</fullName>
    </recommendedName>
</protein>